<evidence type="ECO:0000313" key="2">
    <source>
        <dbReference type="Proteomes" id="UP000593737"/>
    </source>
</evidence>
<dbReference type="Gene3D" id="3.20.20.410">
    <property type="entry name" value="Protein of unknown function UPF0759"/>
    <property type="match status" value="1"/>
</dbReference>
<dbReference type="Proteomes" id="UP000593737">
    <property type="component" value="Chromosome"/>
</dbReference>
<proteinExistence type="predicted"/>
<reference evidence="1 2" key="1">
    <citation type="journal article" date="2020" name="ISME J.">
        <title>Enrichment and physiological characterization of a novel comammox Nitrospira indicates ammonium inhibition of complete nitrification.</title>
        <authorList>
            <person name="Sakoula D."/>
            <person name="Koch H."/>
            <person name="Frank J."/>
            <person name="Jetten M.S.M."/>
            <person name="van Kessel M.A.H.J."/>
            <person name="Lucker S."/>
        </authorList>
    </citation>
    <scope>NUCLEOTIDE SEQUENCE [LARGE SCALE GENOMIC DNA]</scope>
    <source>
        <strain evidence="1">Comreactor17</strain>
    </source>
</reference>
<name>A0A7S8FD39_9BACT</name>
<gene>
    <name evidence="1" type="ORF">Nkreftii_001469</name>
</gene>
<dbReference type="KEGG" id="nkf:Nkreftii_001469"/>
<dbReference type="AlphaFoldDB" id="A0A7S8FD39"/>
<accession>A0A7S8FD39</accession>
<protein>
    <submittedName>
        <fullName evidence="1">Uncharacterized protein</fullName>
    </submittedName>
</protein>
<evidence type="ECO:0000313" key="1">
    <source>
        <dbReference type="EMBL" id="QPD03695.1"/>
    </source>
</evidence>
<sequence length="97" mass="11234">MQELETRLQARYGVKTGQPNPRFLDATLFNDLVLTPYRDAKFELHTGPFLFEFQRHGQSIDEFCSRLNTFFCQLLNDFRYAAEIRNAGLLGLSIGRS</sequence>
<organism evidence="1 2">
    <name type="scientific">Candidatus Nitrospira kreftii</name>
    <dbReference type="NCBI Taxonomy" id="2652173"/>
    <lineage>
        <taxon>Bacteria</taxon>
        <taxon>Pseudomonadati</taxon>
        <taxon>Nitrospirota</taxon>
        <taxon>Nitrospiria</taxon>
        <taxon>Nitrospirales</taxon>
        <taxon>Nitrospiraceae</taxon>
        <taxon>Nitrospira</taxon>
    </lineage>
</organism>
<dbReference type="EMBL" id="CP047423">
    <property type="protein sequence ID" value="QPD03695.1"/>
    <property type="molecule type" value="Genomic_DNA"/>
</dbReference>
<dbReference type="InterPro" id="IPR036520">
    <property type="entry name" value="UPF0759_sf"/>
</dbReference>